<evidence type="ECO:0000256" key="2">
    <source>
        <dbReference type="ARBA" id="ARBA00022723"/>
    </source>
</evidence>
<dbReference type="PROSITE" id="PS00080">
    <property type="entry name" value="MULTICOPPER_OXIDASE2"/>
    <property type="match status" value="1"/>
</dbReference>
<dbReference type="Pfam" id="PF00394">
    <property type="entry name" value="Cu-oxidase"/>
    <property type="match status" value="1"/>
</dbReference>
<dbReference type="Pfam" id="PF07732">
    <property type="entry name" value="Cu-oxidase_3"/>
    <property type="match status" value="1"/>
</dbReference>
<dbReference type="STRING" id="945553.A0A0D2P7G4"/>
<keyword evidence="5" id="KW-0186">Copper</keyword>
<dbReference type="GO" id="GO:0033573">
    <property type="term" value="C:high-affinity iron permease complex"/>
    <property type="evidence" value="ECO:0007669"/>
    <property type="project" value="TreeGrafter"/>
</dbReference>
<dbReference type="EMBL" id="KN817526">
    <property type="protein sequence ID" value="KJA26904.1"/>
    <property type="molecule type" value="Genomic_DNA"/>
</dbReference>
<dbReference type="CDD" id="cd13851">
    <property type="entry name" value="CuRO_1_Fet3p"/>
    <property type="match status" value="1"/>
</dbReference>
<dbReference type="Pfam" id="PF07731">
    <property type="entry name" value="Cu-oxidase_2"/>
    <property type="match status" value="1"/>
</dbReference>
<dbReference type="Gene3D" id="2.60.40.420">
    <property type="entry name" value="Cupredoxins - blue copper proteins"/>
    <property type="match status" value="3"/>
</dbReference>
<keyword evidence="8" id="KW-0812">Transmembrane</keyword>
<evidence type="ECO:0000256" key="9">
    <source>
        <dbReference type="SAM" id="SignalP"/>
    </source>
</evidence>
<dbReference type="AlphaFoldDB" id="A0A0D2P7G4"/>
<protein>
    <submittedName>
        <fullName evidence="13">Multicopper oxidase</fullName>
    </submittedName>
</protein>
<evidence type="ECO:0000256" key="4">
    <source>
        <dbReference type="ARBA" id="ARBA00023002"/>
    </source>
</evidence>
<keyword evidence="8" id="KW-1133">Transmembrane helix</keyword>
<evidence type="ECO:0000259" key="11">
    <source>
        <dbReference type="Pfam" id="PF07731"/>
    </source>
</evidence>
<keyword evidence="6" id="KW-1015">Disulfide bond</keyword>
<keyword evidence="14" id="KW-1185">Reference proteome</keyword>
<dbReference type="PANTHER" id="PTHR11709:SF361">
    <property type="entry name" value="IRON TRANSPORT MULTICOPPER OXIDASE FET3"/>
    <property type="match status" value="1"/>
</dbReference>
<proteinExistence type="inferred from homology"/>
<dbReference type="PANTHER" id="PTHR11709">
    <property type="entry name" value="MULTI-COPPER OXIDASE"/>
    <property type="match status" value="1"/>
</dbReference>
<dbReference type="InterPro" id="IPR011706">
    <property type="entry name" value="Cu-oxidase_C"/>
</dbReference>
<keyword evidence="4" id="KW-0560">Oxidoreductase</keyword>
<dbReference type="Proteomes" id="UP000054270">
    <property type="component" value="Unassembled WGS sequence"/>
</dbReference>
<dbReference type="InterPro" id="IPR011707">
    <property type="entry name" value="Cu-oxidase-like_N"/>
</dbReference>
<keyword evidence="3 9" id="KW-0732">Signal</keyword>
<dbReference type="InterPro" id="IPR001117">
    <property type="entry name" value="Cu-oxidase_2nd"/>
</dbReference>
<dbReference type="PROSITE" id="PS00079">
    <property type="entry name" value="MULTICOPPER_OXIDASE1"/>
    <property type="match status" value="1"/>
</dbReference>
<evidence type="ECO:0000256" key="1">
    <source>
        <dbReference type="ARBA" id="ARBA00010609"/>
    </source>
</evidence>
<keyword evidence="2" id="KW-0479">Metal-binding</keyword>
<dbReference type="GO" id="GO:0005507">
    <property type="term" value="F:copper ion binding"/>
    <property type="evidence" value="ECO:0007669"/>
    <property type="project" value="InterPro"/>
</dbReference>
<dbReference type="GO" id="GO:0033215">
    <property type="term" value="P:reductive iron assimilation"/>
    <property type="evidence" value="ECO:0007669"/>
    <property type="project" value="TreeGrafter"/>
</dbReference>
<dbReference type="InterPro" id="IPR045087">
    <property type="entry name" value="Cu-oxidase_fam"/>
</dbReference>
<comment type="similarity">
    <text evidence="1">Belongs to the multicopper oxidase family.</text>
</comment>
<keyword evidence="7" id="KW-0325">Glycoprotein</keyword>
<feature type="domain" description="Plastocyanin-like" evidence="11">
    <location>
        <begin position="406"/>
        <end position="514"/>
    </location>
</feature>
<accession>A0A0D2P7G4</accession>
<dbReference type="InterPro" id="IPR008972">
    <property type="entry name" value="Cupredoxin"/>
</dbReference>
<dbReference type="CDD" id="cd13899">
    <property type="entry name" value="CuRO_3_Fet3p"/>
    <property type="match status" value="1"/>
</dbReference>
<dbReference type="OMA" id="WHSHTEH"/>
<dbReference type="GO" id="GO:0004322">
    <property type="term" value="F:ferroxidase activity"/>
    <property type="evidence" value="ECO:0007669"/>
    <property type="project" value="TreeGrafter"/>
</dbReference>
<name>A0A0D2P7G4_HYPSF</name>
<dbReference type="SUPFAM" id="SSF49503">
    <property type="entry name" value="Cupredoxins"/>
    <property type="match status" value="3"/>
</dbReference>
<dbReference type="InterPro" id="IPR033138">
    <property type="entry name" value="Cu_oxidase_CS"/>
</dbReference>
<evidence type="ECO:0000256" key="6">
    <source>
        <dbReference type="ARBA" id="ARBA00023157"/>
    </source>
</evidence>
<evidence type="ECO:0000256" key="5">
    <source>
        <dbReference type="ARBA" id="ARBA00023008"/>
    </source>
</evidence>
<keyword evidence="8" id="KW-0472">Membrane</keyword>
<dbReference type="GO" id="GO:0010106">
    <property type="term" value="P:cellular response to iron ion starvation"/>
    <property type="evidence" value="ECO:0007669"/>
    <property type="project" value="TreeGrafter"/>
</dbReference>
<sequence>MKSIIALAALASPVLAGVHEVWWNITYVQDVNPDGLAERRVIGVNGTWPPPPVVVSADDQLVVHTTNSLDQATTLHHHGMFFNATPWMDGAIGVSECGIPPGGQFDYVVNVNTSGQWGSYWVHAHSFGQYVDGLRAPLVIQPSKEVHTYDDEFTVVLGDWYHDEHSVLFDQFVNIANPGGAEPVPDSGLIYFAQNASYLGPVSGTTPSAVTSAVGFNENATLPFVPGKTYRLRIINTSAFSAFFFWIDGHDMRIIEVDGTDVEESPIDLLSLTVAQRYSVLVTARNDTSANWAIHANMDTDMFDTVPDTLNPNVTSSITYAASASLTDLGFVDEYQEVNDVALVPVEVIAMPNVTKTIELEVTFDTMDDGTNHAMFNMITYNMPLVPALFSQLTLGENATVADAYGPLSFVVDHLEVVDIVIKNGDAGKHPFHLHGHKVQIVGRSEDYTSDDPTLNPPIVEGQANPIRRDTVHIPSMHSATLRVVADNPGVWLLHCHIEWHVEVGLAIQLVEAPLQAQLFKDNLPSVMNDHCTALGQPTSGNAAGHQSATDLSGLPLGPYPQKLGWRPKGIAAMFGCVLSAVLGMACVVWYALGGHISEAEIEHEVREAIAAKEKRGKFFGLLKTKA</sequence>
<evidence type="ECO:0000259" key="12">
    <source>
        <dbReference type="Pfam" id="PF07732"/>
    </source>
</evidence>
<dbReference type="CDD" id="cd13877">
    <property type="entry name" value="CuRO_2_Fet3p_like"/>
    <property type="match status" value="1"/>
</dbReference>
<evidence type="ECO:0000259" key="10">
    <source>
        <dbReference type="Pfam" id="PF00394"/>
    </source>
</evidence>
<feature type="transmembrane region" description="Helical" evidence="8">
    <location>
        <begin position="571"/>
        <end position="593"/>
    </location>
</feature>
<feature type="chain" id="PRO_5002248621" evidence="9">
    <location>
        <begin position="17"/>
        <end position="627"/>
    </location>
</feature>
<evidence type="ECO:0000256" key="7">
    <source>
        <dbReference type="ARBA" id="ARBA00023180"/>
    </source>
</evidence>
<dbReference type="OrthoDB" id="2121828at2759"/>
<organism evidence="13 14">
    <name type="scientific">Hypholoma sublateritium (strain FD-334 SS-4)</name>
    <dbReference type="NCBI Taxonomy" id="945553"/>
    <lineage>
        <taxon>Eukaryota</taxon>
        <taxon>Fungi</taxon>
        <taxon>Dikarya</taxon>
        <taxon>Basidiomycota</taxon>
        <taxon>Agaricomycotina</taxon>
        <taxon>Agaricomycetes</taxon>
        <taxon>Agaricomycetidae</taxon>
        <taxon>Agaricales</taxon>
        <taxon>Agaricineae</taxon>
        <taxon>Strophariaceae</taxon>
        <taxon>Hypholoma</taxon>
    </lineage>
</organism>
<dbReference type="InterPro" id="IPR044130">
    <property type="entry name" value="CuRO_2_Fet3-like"/>
</dbReference>
<feature type="domain" description="Plastocyanin-like" evidence="10">
    <location>
        <begin position="152"/>
        <end position="320"/>
    </location>
</feature>
<evidence type="ECO:0000313" key="13">
    <source>
        <dbReference type="EMBL" id="KJA26904.1"/>
    </source>
</evidence>
<evidence type="ECO:0000313" key="14">
    <source>
        <dbReference type="Proteomes" id="UP000054270"/>
    </source>
</evidence>
<gene>
    <name evidence="13" type="ORF">HYPSUDRAFT_132383</name>
</gene>
<evidence type="ECO:0000256" key="3">
    <source>
        <dbReference type="ARBA" id="ARBA00022729"/>
    </source>
</evidence>
<dbReference type="InterPro" id="IPR002355">
    <property type="entry name" value="Cu_oxidase_Cu_BS"/>
</dbReference>
<feature type="domain" description="Plastocyanin-like" evidence="12">
    <location>
        <begin position="29"/>
        <end position="144"/>
    </location>
</feature>
<reference evidence="14" key="1">
    <citation type="submission" date="2014-04" db="EMBL/GenBank/DDBJ databases">
        <title>Evolutionary Origins and Diversification of the Mycorrhizal Mutualists.</title>
        <authorList>
            <consortium name="DOE Joint Genome Institute"/>
            <consortium name="Mycorrhizal Genomics Consortium"/>
            <person name="Kohler A."/>
            <person name="Kuo A."/>
            <person name="Nagy L.G."/>
            <person name="Floudas D."/>
            <person name="Copeland A."/>
            <person name="Barry K.W."/>
            <person name="Cichocki N."/>
            <person name="Veneault-Fourrey C."/>
            <person name="LaButti K."/>
            <person name="Lindquist E.A."/>
            <person name="Lipzen A."/>
            <person name="Lundell T."/>
            <person name="Morin E."/>
            <person name="Murat C."/>
            <person name="Riley R."/>
            <person name="Ohm R."/>
            <person name="Sun H."/>
            <person name="Tunlid A."/>
            <person name="Henrissat B."/>
            <person name="Grigoriev I.V."/>
            <person name="Hibbett D.S."/>
            <person name="Martin F."/>
        </authorList>
    </citation>
    <scope>NUCLEOTIDE SEQUENCE [LARGE SCALE GENOMIC DNA]</scope>
    <source>
        <strain evidence="14">FD-334 SS-4</strain>
    </source>
</reference>
<feature type="signal peptide" evidence="9">
    <location>
        <begin position="1"/>
        <end position="16"/>
    </location>
</feature>
<evidence type="ECO:0000256" key="8">
    <source>
        <dbReference type="SAM" id="Phobius"/>
    </source>
</evidence>